<dbReference type="AlphaFoldDB" id="A0A081G3V3"/>
<dbReference type="GO" id="GO:0005737">
    <property type="term" value="C:cytoplasm"/>
    <property type="evidence" value="ECO:0007669"/>
    <property type="project" value="UniProtKB-SubCell"/>
</dbReference>
<keyword evidence="4 5" id="KW-0269">Exonuclease</keyword>
<evidence type="ECO:0000313" key="9">
    <source>
        <dbReference type="EMBL" id="KEA65458.1"/>
    </source>
</evidence>
<keyword evidence="1 5" id="KW-0963">Cytoplasm</keyword>
<name>A0A081G3V3_9GAMM</name>
<dbReference type="GO" id="GO:0006308">
    <property type="term" value="P:DNA catabolic process"/>
    <property type="evidence" value="ECO:0007669"/>
    <property type="project" value="UniProtKB-UniRule"/>
</dbReference>
<dbReference type="RefSeq" id="WP_036182931.1">
    <property type="nucleotide sequence ID" value="NZ_JMQN01000011.1"/>
</dbReference>
<dbReference type="PANTHER" id="PTHR30008">
    <property type="entry name" value="EXODEOXYRIBONUCLEASE 7 LARGE SUBUNIT"/>
    <property type="match status" value="1"/>
</dbReference>
<evidence type="ECO:0000256" key="6">
    <source>
        <dbReference type="RuleBase" id="RU004355"/>
    </source>
</evidence>
<accession>A0A081G3V3</accession>
<comment type="similarity">
    <text evidence="5 6">Belongs to the XseA family.</text>
</comment>
<reference evidence="9 10" key="1">
    <citation type="submission" date="2014-04" db="EMBL/GenBank/DDBJ databases">
        <title>Marinobacterium kochiensis sp. nov., isolated from sediment sample collected from Kochi backwaters in Kerala, India.</title>
        <authorList>
            <person name="Singh A."/>
            <person name="Pinnaka A.K."/>
        </authorList>
    </citation>
    <scope>NUCLEOTIDE SEQUENCE [LARGE SCALE GENOMIC DNA]</scope>
    <source>
        <strain evidence="9 10">AK27</strain>
    </source>
</reference>
<evidence type="ECO:0000313" key="10">
    <source>
        <dbReference type="Proteomes" id="UP000028252"/>
    </source>
</evidence>
<feature type="domain" description="Exonuclease VII large subunit C-terminal" evidence="7">
    <location>
        <begin position="127"/>
        <end position="440"/>
    </location>
</feature>
<dbReference type="Proteomes" id="UP000028252">
    <property type="component" value="Unassembled WGS sequence"/>
</dbReference>
<comment type="subunit">
    <text evidence="5">Heterooligomer composed of large and small subunits.</text>
</comment>
<feature type="domain" description="OB-fold nucleic acid binding" evidence="8">
    <location>
        <begin position="11"/>
        <end position="104"/>
    </location>
</feature>
<keyword evidence="3 5" id="KW-0378">Hydrolase</keyword>
<evidence type="ECO:0000256" key="4">
    <source>
        <dbReference type="ARBA" id="ARBA00022839"/>
    </source>
</evidence>
<dbReference type="InterPro" id="IPR025824">
    <property type="entry name" value="OB-fold_nuc-bd_dom"/>
</dbReference>
<comment type="catalytic activity">
    <reaction evidence="5 6">
        <text>Exonucleolytic cleavage in either 5'- to 3'- or 3'- to 5'-direction to yield nucleoside 5'-phosphates.</text>
        <dbReference type="EC" id="3.1.11.6"/>
    </reaction>
</comment>
<dbReference type="OrthoDB" id="9802795at2"/>
<dbReference type="GO" id="GO:0008855">
    <property type="term" value="F:exodeoxyribonuclease VII activity"/>
    <property type="evidence" value="ECO:0007669"/>
    <property type="project" value="UniProtKB-UniRule"/>
</dbReference>
<dbReference type="InterPro" id="IPR020579">
    <property type="entry name" value="Exonuc_VII_lsu_C"/>
</dbReference>
<protein>
    <recommendedName>
        <fullName evidence="5">Exodeoxyribonuclease 7 large subunit</fullName>
        <ecNumber evidence="5">3.1.11.6</ecNumber>
    </recommendedName>
    <alternativeName>
        <fullName evidence="5">Exodeoxyribonuclease VII large subunit</fullName>
        <shortName evidence="5">Exonuclease VII large subunit</shortName>
    </alternativeName>
</protein>
<dbReference type="GO" id="GO:0009318">
    <property type="term" value="C:exodeoxyribonuclease VII complex"/>
    <property type="evidence" value="ECO:0007669"/>
    <property type="project" value="UniProtKB-UniRule"/>
</dbReference>
<comment type="function">
    <text evidence="5">Bidirectionally degrades single-stranded DNA into large acid-insoluble oligonucleotides, which are then degraded further into small acid-soluble oligonucleotides.</text>
</comment>
<evidence type="ECO:0000256" key="1">
    <source>
        <dbReference type="ARBA" id="ARBA00022490"/>
    </source>
</evidence>
<comment type="caution">
    <text evidence="9">The sequence shown here is derived from an EMBL/GenBank/DDBJ whole genome shotgun (WGS) entry which is preliminary data.</text>
</comment>
<keyword evidence="10" id="KW-1185">Reference proteome</keyword>
<dbReference type="InterPro" id="IPR003753">
    <property type="entry name" value="Exonuc_VII_L"/>
</dbReference>
<evidence type="ECO:0000256" key="5">
    <source>
        <dbReference type="HAMAP-Rule" id="MF_00378"/>
    </source>
</evidence>
<evidence type="ECO:0000256" key="2">
    <source>
        <dbReference type="ARBA" id="ARBA00022722"/>
    </source>
</evidence>
<evidence type="ECO:0000259" key="8">
    <source>
        <dbReference type="Pfam" id="PF13742"/>
    </source>
</evidence>
<keyword evidence="2 5" id="KW-0540">Nuclease</keyword>
<dbReference type="STRING" id="1232683.ADIMK_0415"/>
<dbReference type="PATRIC" id="fig|1232683.4.peg.409"/>
<dbReference type="HAMAP" id="MF_00378">
    <property type="entry name" value="Exonuc_7_L"/>
    <property type="match status" value="1"/>
</dbReference>
<sequence>MTIQPSSNRALSVSALNRQVKSLLEHSFLSIQVIGEISNFARPSSGHWYFTLKDAKAQVRCAMFRNSNQRTGFVPREGDEVLVTARVSLYEGRGDYQLICERMEKSGLGQLQQAFDALKAKLDKEGLFDVARKRRLPPHPKHLGVVTSPSGAAIHDILTVLKRRFPGLPVTLYPTAVQGAEAAAQIVSAIELANRHNQCDVLIVGRGGGSLEDLWPFNEEIVARAIVASAIPIVSAVGHEVDVSISDLCADQRAATPSAAAELLSPDRHALTLRLSQLKRRLESRISWQIERKRQQLLGTRQRLRHPGEKIREHMQALDRLELRLQRGMLRLVQQRRTHLAQTTQRLARLTPTRRIEQSRQRLDQIEQLLPRLIQRHIERSRLRLAQQSGMLHSVSPLATLERGYSILLNPAGQAVSSAEQVTPGDRLDARLHKGRLTCTVESIETGE</sequence>
<proteinExistence type="inferred from homology"/>
<organism evidence="9 10">
    <name type="scientific">Marinobacterium lacunae</name>
    <dbReference type="NCBI Taxonomy" id="1232683"/>
    <lineage>
        <taxon>Bacteria</taxon>
        <taxon>Pseudomonadati</taxon>
        <taxon>Pseudomonadota</taxon>
        <taxon>Gammaproteobacteria</taxon>
        <taxon>Oceanospirillales</taxon>
        <taxon>Oceanospirillaceae</taxon>
        <taxon>Marinobacterium</taxon>
    </lineage>
</organism>
<gene>
    <name evidence="5" type="primary">xseA</name>
    <name evidence="9" type="ORF">ADIMK_0415</name>
</gene>
<dbReference type="EMBL" id="JMQN01000011">
    <property type="protein sequence ID" value="KEA65458.1"/>
    <property type="molecule type" value="Genomic_DNA"/>
</dbReference>
<dbReference type="GO" id="GO:0003676">
    <property type="term" value="F:nucleic acid binding"/>
    <property type="evidence" value="ECO:0007669"/>
    <property type="project" value="InterPro"/>
</dbReference>
<dbReference type="Pfam" id="PF13742">
    <property type="entry name" value="tRNA_anti_2"/>
    <property type="match status" value="1"/>
</dbReference>
<evidence type="ECO:0000256" key="3">
    <source>
        <dbReference type="ARBA" id="ARBA00022801"/>
    </source>
</evidence>
<dbReference type="PANTHER" id="PTHR30008:SF0">
    <property type="entry name" value="EXODEOXYRIBONUCLEASE 7 LARGE SUBUNIT"/>
    <property type="match status" value="1"/>
</dbReference>
<dbReference type="NCBIfam" id="TIGR00237">
    <property type="entry name" value="xseA"/>
    <property type="match status" value="1"/>
</dbReference>
<dbReference type="Pfam" id="PF02601">
    <property type="entry name" value="Exonuc_VII_L"/>
    <property type="match status" value="1"/>
</dbReference>
<comment type="subcellular location">
    <subcellularLocation>
        <location evidence="5 6">Cytoplasm</location>
    </subcellularLocation>
</comment>
<dbReference type="CDD" id="cd04489">
    <property type="entry name" value="ExoVII_LU_OBF"/>
    <property type="match status" value="1"/>
</dbReference>
<dbReference type="eggNOG" id="COG1570">
    <property type="taxonomic scope" value="Bacteria"/>
</dbReference>
<evidence type="ECO:0000259" key="7">
    <source>
        <dbReference type="Pfam" id="PF02601"/>
    </source>
</evidence>
<dbReference type="EC" id="3.1.11.6" evidence="5"/>